<dbReference type="GO" id="GO:0005634">
    <property type="term" value="C:nucleus"/>
    <property type="evidence" value="ECO:0007669"/>
    <property type="project" value="UniProtKB-SubCell"/>
</dbReference>
<organism evidence="11 12">
    <name type="scientific">Parachaetomium inaequale</name>
    <dbReference type="NCBI Taxonomy" id="2588326"/>
    <lineage>
        <taxon>Eukaryota</taxon>
        <taxon>Fungi</taxon>
        <taxon>Dikarya</taxon>
        <taxon>Ascomycota</taxon>
        <taxon>Pezizomycotina</taxon>
        <taxon>Sordariomycetes</taxon>
        <taxon>Sordariomycetidae</taxon>
        <taxon>Sordariales</taxon>
        <taxon>Chaetomiaceae</taxon>
        <taxon>Parachaetomium</taxon>
    </lineage>
</organism>
<protein>
    <submittedName>
        <fullName evidence="11">Meiosis protein SPO22/ZIP4 like-domain-containing protein</fullName>
    </submittedName>
</protein>
<name>A0AAN6P587_9PEZI</name>
<dbReference type="Pfam" id="PF24990">
    <property type="entry name" value="PAS_13"/>
    <property type="match status" value="1"/>
</dbReference>
<feature type="compositionally biased region" description="Basic and acidic residues" evidence="9">
    <location>
        <begin position="79"/>
        <end position="90"/>
    </location>
</feature>
<evidence type="ECO:0000256" key="3">
    <source>
        <dbReference type="ARBA" id="ARBA00022833"/>
    </source>
</evidence>
<evidence type="ECO:0000256" key="6">
    <source>
        <dbReference type="ARBA" id="ARBA00023163"/>
    </source>
</evidence>
<feature type="region of interest" description="Disordered" evidence="9">
    <location>
        <begin position="1"/>
        <end position="46"/>
    </location>
</feature>
<feature type="compositionally biased region" description="Polar residues" evidence="9">
    <location>
        <begin position="94"/>
        <end position="105"/>
    </location>
</feature>
<keyword evidence="8" id="KW-0469">Meiosis</keyword>
<comment type="caution">
    <text evidence="11">The sequence shown here is derived from an EMBL/GenBank/DDBJ whole genome shotgun (WGS) entry which is preliminary data.</text>
</comment>
<evidence type="ECO:0000313" key="12">
    <source>
        <dbReference type="Proteomes" id="UP001303115"/>
    </source>
</evidence>
<dbReference type="PANTHER" id="PTHR40375">
    <property type="entry name" value="SPORULATION-SPECIFIC PROTEIN 22"/>
    <property type="match status" value="1"/>
</dbReference>
<dbReference type="InterPro" id="IPR001138">
    <property type="entry name" value="Zn2Cys6_DnaBD"/>
</dbReference>
<feature type="domain" description="Zn(2)-C6 fungal-type" evidence="10">
    <location>
        <begin position="50"/>
        <end position="79"/>
    </location>
</feature>
<dbReference type="EMBL" id="MU854664">
    <property type="protein sequence ID" value="KAK4031996.1"/>
    <property type="molecule type" value="Genomic_DNA"/>
</dbReference>
<dbReference type="InterPro" id="IPR013940">
    <property type="entry name" value="Spo22/ZIP4/TEX11"/>
</dbReference>
<evidence type="ECO:0000259" key="10">
    <source>
        <dbReference type="PROSITE" id="PS50048"/>
    </source>
</evidence>
<dbReference type="FunFam" id="4.10.240.10:FF:000002">
    <property type="entry name" value="Zn cluster transcription factor Rds2"/>
    <property type="match status" value="1"/>
</dbReference>
<keyword evidence="12" id="KW-1185">Reference proteome</keyword>
<dbReference type="GO" id="GO:0051321">
    <property type="term" value="P:meiotic cell cycle"/>
    <property type="evidence" value="ECO:0007669"/>
    <property type="project" value="UniProtKB-KW"/>
</dbReference>
<feature type="compositionally biased region" description="Basic and acidic residues" evidence="9">
    <location>
        <begin position="585"/>
        <end position="612"/>
    </location>
</feature>
<evidence type="ECO:0000256" key="8">
    <source>
        <dbReference type="ARBA" id="ARBA00023254"/>
    </source>
</evidence>
<dbReference type="Pfam" id="PF08631">
    <property type="entry name" value="SPO22"/>
    <property type="match status" value="1"/>
</dbReference>
<keyword evidence="5" id="KW-0238">DNA-binding</keyword>
<dbReference type="CDD" id="cd00067">
    <property type="entry name" value="GAL4"/>
    <property type="match status" value="1"/>
</dbReference>
<dbReference type="GO" id="GO:0008270">
    <property type="term" value="F:zinc ion binding"/>
    <property type="evidence" value="ECO:0007669"/>
    <property type="project" value="InterPro"/>
</dbReference>
<keyword evidence="4" id="KW-0805">Transcription regulation</keyword>
<reference evidence="12" key="1">
    <citation type="journal article" date="2023" name="Mol. Phylogenet. Evol.">
        <title>Genome-scale phylogeny and comparative genomics of the fungal order Sordariales.</title>
        <authorList>
            <person name="Hensen N."/>
            <person name="Bonometti L."/>
            <person name="Westerberg I."/>
            <person name="Brannstrom I.O."/>
            <person name="Guillou S."/>
            <person name="Cros-Aarteil S."/>
            <person name="Calhoun S."/>
            <person name="Haridas S."/>
            <person name="Kuo A."/>
            <person name="Mondo S."/>
            <person name="Pangilinan J."/>
            <person name="Riley R."/>
            <person name="LaButti K."/>
            <person name="Andreopoulos B."/>
            <person name="Lipzen A."/>
            <person name="Chen C."/>
            <person name="Yan M."/>
            <person name="Daum C."/>
            <person name="Ng V."/>
            <person name="Clum A."/>
            <person name="Steindorff A."/>
            <person name="Ohm R.A."/>
            <person name="Martin F."/>
            <person name="Silar P."/>
            <person name="Natvig D.O."/>
            <person name="Lalanne C."/>
            <person name="Gautier V."/>
            <person name="Ament-Velasquez S.L."/>
            <person name="Kruys A."/>
            <person name="Hutchinson M.I."/>
            <person name="Powell A.J."/>
            <person name="Barry K."/>
            <person name="Miller A.N."/>
            <person name="Grigoriev I.V."/>
            <person name="Debuchy R."/>
            <person name="Gladieux P."/>
            <person name="Hiltunen Thoren M."/>
            <person name="Johannesson H."/>
        </authorList>
    </citation>
    <scope>NUCLEOTIDE SEQUENCE [LARGE SCALE GENOMIC DNA]</scope>
    <source>
        <strain evidence="12">CBS 284.82</strain>
    </source>
</reference>
<feature type="compositionally biased region" description="Polar residues" evidence="9">
    <location>
        <begin position="10"/>
        <end position="21"/>
    </location>
</feature>
<keyword evidence="7" id="KW-0539">Nucleus</keyword>
<dbReference type="Gene3D" id="4.10.240.10">
    <property type="entry name" value="Zn(2)-C6 fungal-type DNA-binding domain"/>
    <property type="match status" value="1"/>
</dbReference>
<dbReference type="PANTHER" id="PTHR40375:SF2">
    <property type="entry name" value="SPORULATION-SPECIFIC PROTEIN 22"/>
    <property type="match status" value="1"/>
</dbReference>
<gene>
    <name evidence="11" type="ORF">C8A01DRAFT_51104</name>
</gene>
<comment type="subcellular location">
    <subcellularLocation>
        <location evidence="1">Nucleus</location>
    </subcellularLocation>
</comment>
<evidence type="ECO:0000256" key="9">
    <source>
        <dbReference type="SAM" id="MobiDB-lite"/>
    </source>
</evidence>
<sequence length="1260" mass="139117">MTATEAMERTTGNEGKASTSEGEAKSHDQRAPAAENAHRTPKKRRKVNHACLYCRRSHMTCDLERPCTRCIKRNIGHLCHDEPRDHEPRKSKSLAPSTAQETESQPDLAPSSLDQNAGAMRPPSFDSAISSGPGQAAKAAFDAAALASRSNNPLQLVQPTPVSGIAASALGGMRAEAYRSAVPGFSDAWLASQNPYHDMHNFHPNYVIAPEVTNEFNLLNDFLQTSLLDDTALLGDDQNQADAAPGFPSSTSAMLPPSAVQGSSMLAPNAEQGKAISRPTSALPVDKTRAYYLQAADPSGNAPEERMRQVLQAKYEAGLLKPFNYVKGYTRLQNYLATHVSASSKQKILRQLDRFRPKFREKIKDLTDMDLVLVEMWFERTLMDYDRVFASMAVPACCWRRTGEIFRGNKEMAELIGMPVEDLRGGKIALHEILTEESNVRYWEEFGTIAFDPAHDTLLTACSLQSPIDGGKPVNCCFSFRIRRDDHKIHAASQSAGKSEKRIEAAVEFASRLRNILTAAAGPNPTTTESDAPLTESLVTDIAKHVGQLHACQQTYVPGLSGDPEIDELATGLWNVCTRLGRGCREEEGKGGGRGKEREEVGGGKQQQREGGRSGSSGGGTNKIGRLGSLYLFGRVLAFHLLGIARPRENGRFAVVVRLMRLGLKVVRDCVVALAGKVVQTTTDYKGWLQNMAKGLPEEEARECQCLEVEYFIMRTALCWAENRLDVAEHMYTKAELLRQFLTPEYAERLADVLYETGKSLSARSDFAIAVKWFERANDVVNSQELDQLSREGLELRLAILQALVTALLGTGTPENLEKARNCVDFIQAEAGNTFVVSLLKLELLQKTPAEVFDSEAYSDVLRHIIRNFSFSFSDSGFKLIMHHIRKLHDKSPGAGCAILDDFIAALSGADKGGWMEKAVVTRMWMITNQRDSVDTINAVQGVLGCLGKPLSAEAAVAAQALLWKKLESNYSQGQYDLAESWCQLSLHSVFQNCGTGNTSKLESLDAAASIIHKMSPQSWKEPMTAYLAFKVAIRVEDRALAEKCLETVGQAADHVDYLGACIAESQKAGDILCAIAALKKLQERFEYKEPSSIHLPALFRCTIRLLNLLAERPGVDTNSIVNDLCEEFEAALYSTMRKIVNEIWVLESFDAVKLAKYTRCLFQATLPLDDALAMRLLDEACSKARELRESQATWPEEELEWMATTSFNHAIDCYSAHEVERAKEWATKAINLAHYCSDGRLEEILQNKYLRLSFDGGSG</sequence>
<evidence type="ECO:0000313" key="11">
    <source>
        <dbReference type="EMBL" id="KAK4031996.1"/>
    </source>
</evidence>
<keyword evidence="2" id="KW-0479">Metal-binding</keyword>
<dbReference type="Pfam" id="PF00172">
    <property type="entry name" value="Zn_clus"/>
    <property type="match status" value="1"/>
</dbReference>
<dbReference type="AlphaFoldDB" id="A0AAN6P587"/>
<evidence type="ECO:0000256" key="4">
    <source>
        <dbReference type="ARBA" id="ARBA00023015"/>
    </source>
</evidence>
<dbReference type="SMART" id="SM00066">
    <property type="entry name" value="GAL4"/>
    <property type="match status" value="1"/>
</dbReference>
<dbReference type="PROSITE" id="PS00463">
    <property type="entry name" value="ZN2_CY6_FUNGAL_1"/>
    <property type="match status" value="1"/>
</dbReference>
<dbReference type="PROSITE" id="PS50048">
    <property type="entry name" value="ZN2_CY6_FUNGAL_2"/>
    <property type="match status" value="1"/>
</dbReference>
<feature type="region of interest" description="Disordered" evidence="9">
    <location>
        <begin position="585"/>
        <end position="621"/>
    </location>
</feature>
<dbReference type="InterPro" id="IPR036864">
    <property type="entry name" value="Zn2-C6_fun-type_DNA-bd_sf"/>
</dbReference>
<evidence type="ECO:0000256" key="5">
    <source>
        <dbReference type="ARBA" id="ARBA00023125"/>
    </source>
</evidence>
<dbReference type="InterPro" id="IPR039057">
    <property type="entry name" value="Spo22/ZIP4"/>
</dbReference>
<dbReference type="InterPro" id="IPR056751">
    <property type="entry name" value="PAS_13"/>
</dbReference>
<evidence type="ECO:0000256" key="7">
    <source>
        <dbReference type="ARBA" id="ARBA00023242"/>
    </source>
</evidence>
<keyword evidence="3" id="KW-0862">Zinc</keyword>
<dbReference type="GO" id="GO:0090173">
    <property type="term" value="P:regulation of synaptonemal complex assembly"/>
    <property type="evidence" value="ECO:0007669"/>
    <property type="project" value="InterPro"/>
</dbReference>
<proteinExistence type="predicted"/>
<dbReference type="GO" id="GO:0003677">
    <property type="term" value="F:DNA binding"/>
    <property type="evidence" value="ECO:0007669"/>
    <property type="project" value="UniProtKB-KW"/>
</dbReference>
<evidence type="ECO:0000256" key="2">
    <source>
        <dbReference type="ARBA" id="ARBA00022723"/>
    </source>
</evidence>
<feature type="region of interest" description="Disordered" evidence="9">
    <location>
        <begin position="79"/>
        <end position="133"/>
    </location>
</feature>
<dbReference type="GO" id="GO:0000981">
    <property type="term" value="F:DNA-binding transcription factor activity, RNA polymerase II-specific"/>
    <property type="evidence" value="ECO:0007669"/>
    <property type="project" value="InterPro"/>
</dbReference>
<dbReference type="Proteomes" id="UP001303115">
    <property type="component" value="Unassembled WGS sequence"/>
</dbReference>
<accession>A0AAN6P587</accession>
<dbReference type="SUPFAM" id="SSF57701">
    <property type="entry name" value="Zn2/Cys6 DNA-binding domain"/>
    <property type="match status" value="1"/>
</dbReference>
<evidence type="ECO:0000256" key="1">
    <source>
        <dbReference type="ARBA" id="ARBA00004123"/>
    </source>
</evidence>
<keyword evidence="6" id="KW-0804">Transcription</keyword>